<evidence type="ECO:0000259" key="3">
    <source>
        <dbReference type="PROSITE" id="PS50110"/>
    </source>
</evidence>
<dbReference type="EMBL" id="QUOU01000001">
    <property type="protein sequence ID" value="REL25331.1"/>
    <property type="molecule type" value="Genomic_DNA"/>
</dbReference>
<dbReference type="Proteomes" id="UP000256478">
    <property type="component" value="Unassembled WGS sequence"/>
</dbReference>
<evidence type="ECO:0000313" key="5">
    <source>
        <dbReference type="Proteomes" id="UP000256478"/>
    </source>
</evidence>
<gene>
    <name evidence="4" type="ORF">DXX93_01405</name>
</gene>
<organism evidence="4 5">
    <name type="scientific">Thalassotalea euphylliae</name>
    <dbReference type="NCBI Taxonomy" id="1655234"/>
    <lineage>
        <taxon>Bacteria</taxon>
        <taxon>Pseudomonadati</taxon>
        <taxon>Pseudomonadota</taxon>
        <taxon>Gammaproteobacteria</taxon>
        <taxon>Alteromonadales</taxon>
        <taxon>Colwelliaceae</taxon>
        <taxon>Thalassotalea</taxon>
    </lineage>
</organism>
<dbReference type="Pfam" id="PF00072">
    <property type="entry name" value="Response_reg"/>
    <property type="match status" value="1"/>
</dbReference>
<dbReference type="InterPro" id="IPR036457">
    <property type="entry name" value="PPM-type-like_dom_sf"/>
</dbReference>
<evidence type="ECO:0000313" key="4">
    <source>
        <dbReference type="EMBL" id="REL25331.1"/>
    </source>
</evidence>
<keyword evidence="1" id="KW-0378">Hydrolase</keyword>
<comment type="caution">
    <text evidence="2">Lacks conserved residue(s) required for the propagation of feature annotation.</text>
</comment>
<dbReference type="InterPro" id="IPR001789">
    <property type="entry name" value="Sig_transdc_resp-reg_receiver"/>
</dbReference>
<dbReference type="OrthoDB" id="9811749at2"/>
<dbReference type="InterPro" id="IPR001932">
    <property type="entry name" value="PPM-type_phosphatase-like_dom"/>
</dbReference>
<accession>A0A3E0TL98</accession>
<dbReference type="RefSeq" id="WP_116006492.1">
    <property type="nucleotide sequence ID" value="NZ_QUOU01000001.1"/>
</dbReference>
<dbReference type="Pfam" id="PF07228">
    <property type="entry name" value="SpoIIE"/>
    <property type="match status" value="1"/>
</dbReference>
<dbReference type="Gene3D" id="3.60.40.10">
    <property type="entry name" value="PPM-type phosphatase domain"/>
    <property type="match status" value="1"/>
</dbReference>
<evidence type="ECO:0000256" key="2">
    <source>
        <dbReference type="PROSITE-ProRule" id="PRU00169"/>
    </source>
</evidence>
<dbReference type="GO" id="GO:0000160">
    <property type="term" value="P:phosphorelay signal transduction system"/>
    <property type="evidence" value="ECO:0007669"/>
    <property type="project" value="InterPro"/>
</dbReference>
<dbReference type="SMART" id="SM00331">
    <property type="entry name" value="PP2C_SIG"/>
    <property type="match status" value="1"/>
</dbReference>
<reference evidence="4 5" key="1">
    <citation type="submission" date="2018-08" db="EMBL/GenBank/DDBJ databases">
        <title>Thalassotalea euphylliae genome.</title>
        <authorList>
            <person name="Summers S."/>
            <person name="Rice S.A."/>
            <person name="Freckelton M.L."/>
            <person name="Nedved B.T."/>
            <person name="Hadfield M.G."/>
        </authorList>
    </citation>
    <scope>NUCLEOTIDE SEQUENCE [LARGE SCALE GENOMIC DNA]</scope>
    <source>
        <strain evidence="4 5">H1</strain>
    </source>
</reference>
<dbReference type="PANTHER" id="PTHR43156">
    <property type="entry name" value="STAGE II SPORULATION PROTEIN E-RELATED"/>
    <property type="match status" value="1"/>
</dbReference>
<comment type="caution">
    <text evidence="4">The sequence shown here is derived from an EMBL/GenBank/DDBJ whole genome shotgun (WGS) entry which is preliminary data.</text>
</comment>
<dbReference type="SUPFAM" id="SSF52172">
    <property type="entry name" value="CheY-like"/>
    <property type="match status" value="1"/>
</dbReference>
<dbReference type="GO" id="GO:0016791">
    <property type="term" value="F:phosphatase activity"/>
    <property type="evidence" value="ECO:0007669"/>
    <property type="project" value="TreeGrafter"/>
</dbReference>
<dbReference type="PANTHER" id="PTHR43156:SF2">
    <property type="entry name" value="STAGE II SPORULATION PROTEIN E"/>
    <property type="match status" value="1"/>
</dbReference>
<dbReference type="PROSITE" id="PS50110">
    <property type="entry name" value="RESPONSE_REGULATORY"/>
    <property type="match status" value="1"/>
</dbReference>
<name>A0A3E0TL98_9GAMM</name>
<dbReference type="InterPro" id="IPR052016">
    <property type="entry name" value="Bact_Sigma-Reg"/>
</dbReference>
<dbReference type="AlphaFoldDB" id="A0A3E0TL98"/>
<dbReference type="Gene3D" id="3.40.50.2300">
    <property type="match status" value="1"/>
</dbReference>
<evidence type="ECO:0000256" key="1">
    <source>
        <dbReference type="ARBA" id="ARBA00022801"/>
    </source>
</evidence>
<proteinExistence type="predicted"/>
<sequence length="407" mass="45429">MLNIGSVKIVIVDDEQYVHHQLIDILAHFNTEIISFTESEPALDYLARHDDIDLLITELVMPGMGGCEFIGKVKAIANQKYTYIMLLTGFRDTESLVSGIDAGADDFINKPIIKEEICAKVYAAMRVQHLKYELREKNQDLSIALSNINEDLKAAAKLGTTILPKEDVKLRAVELGTLFKPSEYVGGDLYGYKSITRDCLAFFQIDVAGHGIPSALFSFSLGHELTQEQLFSNAIIDFEHIRQKPQVSRVDRAVTAINQSSVARDSDMYFTMVYGVINTETGGVKFCQAGHPPIIHFNAKTGVATAHGMGGFPVGIMIDAVFEEQELQMEPNDRLFAFSDGILEAENKQGEFFGEDNLCRAIERGRGQNVKQLLDDIYQQVERWSDGEDLVDDITILGFQWNGENML</sequence>
<feature type="domain" description="Response regulatory" evidence="3">
    <location>
        <begin position="8"/>
        <end position="125"/>
    </location>
</feature>
<dbReference type="InterPro" id="IPR011006">
    <property type="entry name" value="CheY-like_superfamily"/>
</dbReference>
<dbReference type="SMART" id="SM00448">
    <property type="entry name" value="REC"/>
    <property type="match status" value="1"/>
</dbReference>
<protein>
    <submittedName>
        <fullName evidence="4">Fused response regulator/phosphatase</fullName>
    </submittedName>
</protein>